<proteinExistence type="predicted"/>
<dbReference type="AlphaFoldDB" id="A0A058ZNE6"/>
<dbReference type="InterPro" id="IPR036392">
    <property type="entry name" value="PLAT/LH2_dom_sf"/>
</dbReference>
<dbReference type="RefSeq" id="WP_035249818.1">
    <property type="nucleotide sequence ID" value="NZ_AQQY01000003.1"/>
</dbReference>
<dbReference type="Gene3D" id="2.60.60.20">
    <property type="entry name" value="PLAT/LH2 domain"/>
    <property type="match status" value="1"/>
</dbReference>
<gene>
    <name evidence="1" type="ORF">ATO10_07156</name>
</gene>
<evidence type="ECO:0000313" key="2">
    <source>
        <dbReference type="Proteomes" id="UP000024836"/>
    </source>
</evidence>
<dbReference type="SUPFAM" id="SSF49723">
    <property type="entry name" value="Lipase/lipooxygenase domain (PLAT/LH2 domain)"/>
    <property type="match status" value="1"/>
</dbReference>
<comment type="caution">
    <text evidence="1">The sequence shown here is derived from an EMBL/GenBank/DDBJ whole genome shotgun (WGS) entry which is preliminary data.</text>
</comment>
<keyword evidence="2" id="KW-1185">Reference proteome</keyword>
<evidence type="ECO:0008006" key="3">
    <source>
        <dbReference type="Google" id="ProtNLM"/>
    </source>
</evidence>
<accession>A0A058ZNE6</accession>
<organism evidence="1 2">
    <name type="scientific">Actibacterium atlanticum</name>
    <dbReference type="NCBI Taxonomy" id="1461693"/>
    <lineage>
        <taxon>Bacteria</taxon>
        <taxon>Pseudomonadati</taxon>
        <taxon>Pseudomonadota</taxon>
        <taxon>Alphaproteobacteria</taxon>
        <taxon>Rhodobacterales</taxon>
        <taxon>Roseobacteraceae</taxon>
        <taxon>Actibacterium</taxon>
    </lineage>
</organism>
<dbReference type="Proteomes" id="UP000024836">
    <property type="component" value="Unassembled WGS sequence"/>
</dbReference>
<reference evidence="1 2" key="1">
    <citation type="submission" date="2013-04" db="EMBL/GenBank/DDBJ databases">
        <title>Shimia sp. 22II-S11-Z10 Genome Sequencing.</title>
        <authorList>
            <person name="Lai Q."/>
            <person name="Li G."/>
            <person name="Shao Z."/>
        </authorList>
    </citation>
    <scope>NUCLEOTIDE SEQUENCE [LARGE SCALE GENOMIC DNA]</scope>
    <source>
        <strain evidence="2">22II-S11-Z10</strain>
    </source>
</reference>
<evidence type="ECO:0000313" key="1">
    <source>
        <dbReference type="EMBL" id="KCV82702.1"/>
    </source>
</evidence>
<protein>
    <recommendedName>
        <fullName evidence="3">PLAT domain-containing protein</fullName>
    </recommendedName>
</protein>
<name>A0A058ZNE6_9RHOB</name>
<dbReference type="EMBL" id="AQQY01000003">
    <property type="protein sequence ID" value="KCV82702.1"/>
    <property type="molecule type" value="Genomic_DNA"/>
</dbReference>
<sequence>MSLEDSKLYRIRVVTADVDDAGTDAEVDITLRNDSIHETIEVRSGLEKNTQDDFFFFSSKFSLPCEVVFEMGGLGAGNKPGWLLKAFQIARYDVTAAEVMMTGQNPAKAVSLLGKEASTFISVMTGNESKGEAGWIYPYSSQEAGKDNALSNQTYTVG</sequence>